<dbReference type="PANTHER" id="PTHR30332:SF17">
    <property type="entry name" value="TYPE IV PILIATION SYSTEM PROTEIN DR_0774-RELATED"/>
    <property type="match status" value="1"/>
</dbReference>
<evidence type="ECO:0000259" key="3">
    <source>
        <dbReference type="Pfam" id="PF00263"/>
    </source>
</evidence>
<protein>
    <submittedName>
        <fullName evidence="5">Pilus assembly protein CpaC</fullName>
    </submittedName>
</protein>
<dbReference type="Pfam" id="PF00263">
    <property type="entry name" value="Secretin"/>
    <property type="match status" value="1"/>
</dbReference>
<dbReference type="InterPro" id="IPR004846">
    <property type="entry name" value="T2SS/T3SS_dom"/>
</dbReference>
<dbReference type="InterPro" id="IPR050810">
    <property type="entry name" value="Bact_Secretion_Sys_Channel"/>
</dbReference>
<evidence type="ECO:0000256" key="2">
    <source>
        <dbReference type="SAM" id="SignalP"/>
    </source>
</evidence>
<keyword evidence="6" id="KW-1185">Reference proteome</keyword>
<dbReference type="PANTHER" id="PTHR30332">
    <property type="entry name" value="PROBABLE GENERAL SECRETION PATHWAY PROTEIN D"/>
    <property type="match status" value="1"/>
</dbReference>
<reference evidence="5 6" key="1">
    <citation type="submission" date="2023-07" db="EMBL/GenBank/DDBJ databases">
        <title>Genomic Encyclopedia of Type Strains, Phase IV (KMG-IV): sequencing the most valuable type-strain genomes for metagenomic binning, comparative biology and taxonomic classification.</title>
        <authorList>
            <person name="Goeker M."/>
        </authorList>
    </citation>
    <scope>NUCLEOTIDE SEQUENCE [LARGE SCALE GENOMIC DNA]</scope>
    <source>
        <strain evidence="5 6">DSM 19922</strain>
    </source>
</reference>
<evidence type="ECO:0000313" key="6">
    <source>
        <dbReference type="Proteomes" id="UP001244552"/>
    </source>
</evidence>
<comment type="caution">
    <text evidence="5">The sequence shown here is derived from an EMBL/GenBank/DDBJ whole genome shotgun (WGS) entry which is preliminary data.</text>
</comment>
<feature type="chain" id="PRO_5046352782" evidence="2">
    <location>
        <begin position="34"/>
        <end position="460"/>
    </location>
</feature>
<dbReference type="PRINTS" id="PR00811">
    <property type="entry name" value="BCTERIALGSPD"/>
</dbReference>
<keyword evidence="2" id="KW-0732">Signal</keyword>
<evidence type="ECO:0000256" key="1">
    <source>
        <dbReference type="RuleBase" id="RU004003"/>
    </source>
</evidence>
<dbReference type="Proteomes" id="UP001244552">
    <property type="component" value="Unassembled WGS sequence"/>
</dbReference>
<gene>
    <name evidence="5" type="ORF">QO018_003802</name>
</gene>
<dbReference type="InterPro" id="IPR001775">
    <property type="entry name" value="GspD/PilQ"/>
</dbReference>
<name>A0ABU0MN82_9PROT</name>
<dbReference type="Pfam" id="PF13629">
    <property type="entry name" value="T2SS-T3SS_pil_N"/>
    <property type="match status" value="1"/>
</dbReference>
<feature type="signal peptide" evidence="2">
    <location>
        <begin position="1"/>
        <end position="33"/>
    </location>
</feature>
<dbReference type="EMBL" id="JAUSVU010000014">
    <property type="protein sequence ID" value="MDQ0534925.1"/>
    <property type="molecule type" value="Genomic_DNA"/>
</dbReference>
<feature type="domain" description="Pilus formation protein N-terminal" evidence="4">
    <location>
        <begin position="36"/>
        <end position="105"/>
    </location>
</feature>
<organism evidence="5 6">
    <name type="scientific">Azospirillum picis</name>
    <dbReference type="NCBI Taxonomy" id="488438"/>
    <lineage>
        <taxon>Bacteria</taxon>
        <taxon>Pseudomonadati</taxon>
        <taxon>Pseudomonadota</taxon>
        <taxon>Alphaproteobacteria</taxon>
        <taxon>Rhodospirillales</taxon>
        <taxon>Azospirillaceae</taxon>
        <taxon>Azospirillum</taxon>
    </lineage>
</organism>
<feature type="domain" description="Type II/III secretion system secretin-like" evidence="3">
    <location>
        <begin position="251"/>
        <end position="411"/>
    </location>
</feature>
<accession>A0ABU0MN82</accession>
<dbReference type="RefSeq" id="WP_307354462.1">
    <property type="nucleotide sequence ID" value="NZ_JAUSVU010000014.1"/>
</dbReference>
<proteinExistence type="inferred from homology"/>
<dbReference type="InterPro" id="IPR032789">
    <property type="entry name" value="T2SS-T3SS_pil_N"/>
</dbReference>
<sequence>MPVFRTLRRPAARIAVLWIVLVMALVLPCSGQAATATMTIDVGTSEMIKLSAPATNVYVADPDIADVQAASGTALFVLGRKPGRTTVYALGADDQVILHRDIRVTHGLTPLLEQITARFPGLPVGVTSQPNRLIVTGEVPTPAVADSVMEMVSGFARPEDKVINQMAVTGPTQVTLRVQVAEVSRSVSQELGVNWEGGVRIGDFLASAALGRDFIDQATNMYTRAPSGASSLIGHMRSSDGRVNIAGIIDAMQDQGLVTLLAQPNLVAMSGKPASFLAGGEFPIPIAEEDNKIQVEFKQYGVVLNFLPTVLSPDRIALTVRPEVSELTDSGAVTINSLTIPALTVRRVETSVELGSGESFAIGGLLQNNNRSTLTKFPGLGDLPVLGELFRSRRFINNETELVVIVTPYVVNPIHRGPGVIPQHGTKPNRELEDLVRRRQQALGLPAPVGSYYGPAGYIY</sequence>
<evidence type="ECO:0000313" key="5">
    <source>
        <dbReference type="EMBL" id="MDQ0534925.1"/>
    </source>
</evidence>
<comment type="similarity">
    <text evidence="1">Belongs to the bacterial secretin family.</text>
</comment>
<evidence type="ECO:0000259" key="4">
    <source>
        <dbReference type="Pfam" id="PF13629"/>
    </source>
</evidence>